<organism evidence="1">
    <name type="scientific">Cladocopium goreaui</name>
    <dbReference type="NCBI Taxonomy" id="2562237"/>
    <lineage>
        <taxon>Eukaryota</taxon>
        <taxon>Sar</taxon>
        <taxon>Alveolata</taxon>
        <taxon>Dinophyceae</taxon>
        <taxon>Suessiales</taxon>
        <taxon>Symbiodiniaceae</taxon>
        <taxon>Cladocopium</taxon>
    </lineage>
</organism>
<dbReference type="AlphaFoldDB" id="A0A9P1DPW4"/>
<dbReference type="EMBL" id="CAMXCT010005545">
    <property type="protein sequence ID" value="CAI4012603.1"/>
    <property type="molecule type" value="Genomic_DNA"/>
</dbReference>
<name>A0A9P1DPW4_9DINO</name>
<reference evidence="1" key="1">
    <citation type="submission" date="2022-10" db="EMBL/GenBank/DDBJ databases">
        <authorList>
            <person name="Chen Y."/>
            <person name="Dougan E. K."/>
            <person name="Chan C."/>
            <person name="Rhodes N."/>
            <person name="Thang M."/>
        </authorList>
    </citation>
    <scope>NUCLEOTIDE SEQUENCE</scope>
</reference>
<protein>
    <submittedName>
        <fullName evidence="1">Uncharacterized protein</fullName>
    </submittedName>
</protein>
<accession>A0A9P1DPW4</accession>
<keyword evidence="3" id="KW-1185">Reference proteome</keyword>
<dbReference type="EMBL" id="CAMXCT030005545">
    <property type="protein sequence ID" value="CAL4799915.1"/>
    <property type="molecule type" value="Genomic_DNA"/>
</dbReference>
<dbReference type="EMBL" id="CAMXCT020005545">
    <property type="protein sequence ID" value="CAL1165978.1"/>
    <property type="molecule type" value="Genomic_DNA"/>
</dbReference>
<gene>
    <name evidence="1" type="ORF">C1SCF055_LOCUS37649</name>
</gene>
<comment type="caution">
    <text evidence="1">The sequence shown here is derived from an EMBL/GenBank/DDBJ whole genome shotgun (WGS) entry which is preliminary data.</text>
</comment>
<evidence type="ECO:0000313" key="1">
    <source>
        <dbReference type="EMBL" id="CAI4012603.1"/>
    </source>
</evidence>
<sequence length="174" mass="19765">MADAVEECVYDYIIIAPGATMDTLTLPPPGDHSWRGLPLRQVQRIGERDHMVLYLTCVGASYPFKLKEARDDLSLMLYERRGESDCVVKRMPKGPTVLNVQYRLTSRHLYFQLLALTGRRICGFSWPTDQPLRAATVLNNLELETTIANEMNTSKQNVIHLIGSRSNHAFTKKD</sequence>
<proteinExistence type="predicted"/>
<evidence type="ECO:0000313" key="3">
    <source>
        <dbReference type="Proteomes" id="UP001152797"/>
    </source>
</evidence>
<evidence type="ECO:0000313" key="2">
    <source>
        <dbReference type="EMBL" id="CAL1165978.1"/>
    </source>
</evidence>
<dbReference type="Proteomes" id="UP001152797">
    <property type="component" value="Unassembled WGS sequence"/>
</dbReference>
<reference evidence="2" key="2">
    <citation type="submission" date="2024-04" db="EMBL/GenBank/DDBJ databases">
        <authorList>
            <person name="Chen Y."/>
            <person name="Shah S."/>
            <person name="Dougan E. K."/>
            <person name="Thang M."/>
            <person name="Chan C."/>
        </authorList>
    </citation>
    <scope>NUCLEOTIDE SEQUENCE [LARGE SCALE GENOMIC DNA]</scope>
</reference>